<reference evidence="2" key="1">
    <citation type="journal article" date="2020" name="MBio">
        <title>Horizontal gene transfer to a defensive symbiont with a reduced genome amongst a multipartite beetle microbiome.</title>
        <authorList>
            <person name="Waterworth S.C."/>
            <person name="Florez L.V."/>
            <person name="Rees E.R."/>
            <person name="Hertweck C."/>
            <person name="Kaltenpoth M."/>
            <person name="Kwan J.C."/>
        </authorList>
    </citation>
    <scope>NUCLEOTIDE SEQUENCE [LARGE SCALE GENOMIC DNA]</scope>
</reference>
<dbReference type="AlphaFoldDB" id="A0A833V3L4"/>
<proteinExistence type="predicted"/>
<protein>
    <submittedName>
        <fullName evidence="1">Uncharacterized protein</fullName>
    </submittedName>
</protein>
<gene>
    <name evidence="1" type="ORF">GAK33_01106</name>
</gene>
<evidence type="ECO:0000313" key="2">
    <source>
        <dbReference type="Proteomes" id="UP000467522"/>
    </source>
</evidence>
<organism evidence="1 2">
    <name type="scientific">Burkholderia lata (strain ATCC 17760 / DSM 23089 / LMG 22485 / NCIMB 9086 / R18194 / 383)</name>
    <dbReference type="NCBI Taxonomy" id="482957"/>
    <lineage>
        <taxon>Bacteria</taxon>
        <taxon>Pseudomonadati</taxon>
        <taxon>Pseudomonadota</taxon>
        <taxon>Betaproteobacteria</taxon>
        <taxon>Burkholderiales</taxon>
        <taxon>Burkholderiaceae</taxon>
        <taxon>Burkholderia</taxon>
        <taxon>Burkholderia cepacia complex</taxon>
    </lineage>
</organism>
<evidence type="ECO:0000313" key="1">
    <source>
        <dbReference type="EMBL" id="KAF1040106.1"/>
    </source>
</evidence>
<dbReference type="Proteomes" id="UP000467522">
    <property type="component" value="Unassembled WGS sequence"/>
</dbReference>
<accession>A0A833V3L4</accession>
<dbReference type="EMBL" id="WNDV01000002">
    <property type="protein sequence ID" value="KAF1040106.1"/>
    <property type="molecule type" value="Genomic_DNA"/>
</dbReference>
<name>A0A833V3L4_BURL3</name>
<comment type="caution">
    <text evidence="1">The sequence shown here is derived from an EMBL/GenBank/DDBJ whole genome shotgun (WGS) entry which is preliminary data.</text>
</comment>
<sequence length="51" mass="5527">MRKAPVARVSEAWGHGKDRDTACVNLNLNLNRLFDCVDQAVCAFGADYASG</sequence>